<evidence type="ECO:0000256" key="10">
    <source>
        <dbReference type="ARBA" id="ARBA00022741"/>
    </source>
</evidence>
<evidence type="ECO:0000256" key="12">
    <source>
        <dbReference type="ARBA" id="ARBA00022840"/>
    </source>
</evidence>
<keyword evidence="3" id="KW-0723">Serine/threonine-protein kinase</keyword>
<comment type="catalytic activity">
    <reaction evidence="18">
        <text>L-seryl-[protein] + ATP = O-phospho-L-seryl-[protein] + ADP + H(+)</text>
        <dbReference type="Rhea" id="RHEA:17989"/>
        <dbReference type="Rhea" id="RHEA-COMP:9863"/>
        <dbReference type="Rhea" id="RHEA-COMP:11604"/>
        <dbReference type="ChEBI" id="CHEBI:15378"/>
        <dbReference type="ChEBI" id="CHEBI:29999"/>
        <dbReference type="ChEBI" id="CHEBI:30616"/>
        <dbReference type="ChEBI" id="CHEBI:83421"/>
        <dbReference type="ChEBI" id="CHEBI:456216"/>
        <dbReference type="EC" id="2.7.11.1"/>
    </reaction>
</comment>
<dbReference type="GO" id="GO:0009653">
    <property type="term" value="P:anatomical structure morphogenesis"/>
    <property type="evidence" value="ECO:0007669"/>
    <property type="project" value="UniProtKB-ARBA"/>
</dbReference>
<evidence type="ECO:0000256" key="3">
    <source>
        <dbReference type="ARBA" id="ARBA00022527"/>
    </source>
</evidence>
<dbReference type="FunFam" id="3.80.10.10:FF:000383">
    <property type="entry name" value="Leucine-rich repeat receptor protein kinase EMS1"/>
    <property type="match status" value="1"/>
</dbReference>
<dbReference type="PROSITE" id="PS51450">
    <property type="entry name" value="LRR"/>
    <property type="match status" value="1"/>
</dbReference>
<dbReference type="GO" id="GO:0099402">
    <property type="term" value="P:plant organ development"/>
    <property type="evidence" value="ECO:0007669"/>
    <property type="project" value="UniProtKB-ARBA"/>
</dbReference>
<dbReference type="GO" id="GO:0005524">
    <property type="term" value="F:ATP binding"/>
    <property type="evidence" value="ECO:0007669"/>
    <property type="project" value="UniProtKB-KW"/>
</dbReference>
<dbReference type="SUPFAM" id="SSF56112">
    <property type="entry name" value="Protein kinase-like (PK-like)"/>
    <property type="match status" value="1"/>
</dbReference>
<dbReference type="InterPro" id="IPR013210">
    <property type="entry name" value="LRR_N_plant-typ"/>
</dbReference>
<evidence type="ECO:0000256" key="6">
    <source>
        <dbReference type="ARBA" id="ARBA00022679"/>
    </source>
</evidence>
<keyword evidence="13 19" id="KW-1133">Transmembrane helix</keyword>
<keyword evidence="22" id="KW-1185">Reference proteome</keyword>
<dbReference type="PANTHER" id="PTHR48005:SF13">
    <property type="entry name" value="SERINE_THREONINE-PROTEIN KINASE DDB_G0278509-RELATED"/>
    <property type="match status" value="1"/>
</dbReference>
<dbReference type="Gene3D" id="3.80.10.10">
    <property type="entry name" value="Ribonuclease Inhibitor"/>
    <property type="match status" value="6"/>
</dbReference>
<keyword evidence="9" id="KW-0677">Repeat</keyword>
<keyword evidence="4" id="KW-0597">Phosphoprotein</keyword>
<dbReference type="FunFam" id="3.80.10.10:FF:000177">
    <property type="entry name" value="Leucine-rich repeat receptor-like serine/threonine-protein kinase At1g17230"/>
    <property type="match status" value="1"/>
</dbReference>
<evidence type="ECO:0000256" key="14">
    <source>
        <dbReference type="ARBA" id="ARBA00023136"/>
    </source>
</evidence>
<evidence type="ECO:0000313" key="22">
    <source>
        <dbReference type="Proteomes" id="UP000316621"/>
    </source>
</evidence>
<dbReference type="EC" id="2.7.11.1" evidence="2"/>
<dbReference type="Pfam" id="PF00069">
    <property type="entry name" value="Pkinase"/>
    <property type="match status" value="1"/>
</dbReference>
<feature type="domain" description="Protein kinase" evidence="20">
    <location>
        <begin position="1050"/>
        <end position="1328"/>
    </location>
</feature>
<dbReference type="FunFam" id="3.80.10.10:FF:000400">
    <property type="entry name" value="Nuclear pore complex protein NUP107"/>
    <property type="match status" value="1"/>
</dbReference>
<evidence type="ECO:0000256" key="4">
    <source>
        <dbReference type="ARBA" id="ARBA00022553"/>
    </source>
</evidence>
<feature type="non-terminal residue" evidence="21">
    <location>
        <position position="1385"/>
    </location>
</feature>
<dbReference type="SUPFAM" id="SSF52058">
    <property type="entry name" value="L domain-like"/>
    <property type="match status" value="3"/>
</dbReference>
<evidence type="ECO:0000256" key="9">
    <source>
        <dbReference type="ARBA" id="ARBA00022737"/>
    </source>
</evidence>
<dbReference type="Pfam" id="PF00560">
    <property type="entry name" value="LRR_1"/>
    <property type="match status" value="8"/>
</dbReference>
<keyword evidence="15" id="KW-0675">Receptor</keyword>
<keyword evidence="11" id="KW-0418">Kinase</keyword>
<evidence type="ECO:0000256" key="1">
    <source>
        <dbReference type="ARBA" id="ARBA00004479"/>
    </source>
</evidence>
<comment type="catalytic activity">
    <reaction evidence="17">
        <text>L-threonyl-[protein] + ATP = O-phospho-L-threonyl-[protein] + ADP + H(+)</text>
        <dbReference type="Rhea" id="RHEA:46608"/>
        <dbReference type="Rhea" id="RHEA-COMP:11060"/>
        <dbReference type="Rhea" id="RHEA-COMP:11605"/>
        <dbReference type="ChEBI" id="CHEBI:15378"/>
        <dbReference type="ChEBI" id="CHEBI:30013"/>
        <dbReference type="ChEBI" id="CHEBI:30616"/>
        <dbReference type="ChEBI" id="CHEBI:61977"/>
        <dbReference type="ChEBI" id="CHEBI:456216"/>
        <dbReference type="EC" id="2.7.11.1"/>
    </reaction>
</comment>
<dbReference type="Gramene" id="RZC76289">
    <property type="protein sequence ID" value="RZC76289"/>
    <property type="gene ID" value="C5167_000407"/>
</dbReference>
<evidence type="ECO:0000256" key="17">
    <source>
        <dbReference type="ARBA" id="ARBA00047899"/>
    </source>
</evidence>
<organism evidence="21 22">
    <name type="scientific">Papaver somniferum</name>
    <name type="common">Opium poppy</name>
    <dbReference type="NCBI Taxonomy" id="3469"/>
    <lineage>
        <taxon>Eukaryota</taxon>
        <taxon>Viridiplantae</taxon>
        <taxon>Streptophyta</taxon>
        <taxon>Embryophyta</taxon>
        <taxon>Tracheophyta</taxon>
        <taxon>Spermatophyta</taxon>
        <taxon>Magnoliopsida</taxon>
        <taxon>Ranunculales</taxon>
        <taxon>Papaveraceae</taxon>
        <taxon>Papaveroideae</taxon>
        <taxon>Papaver</taxon>
    </lineage>
</organism>
<dbReference type="InterPro" id="IPR000719">
    <property type="entry name" value="Prot_kinase_dom"/>
</dbReference>
<dbReference type="Gene3D" id="3.30.200.20">
    <property type="entry name" value="Phosphorylase Kinase, domain 1"/>
    <property type="match status" value="1"/>
</dbReference>
<keyword evidence="8" id="KW-0732">Signal</keyword>
<name>A0A4Y7KWF6_PAPSO</name>
<dbReference type="InterPro" id="IPR008266">
    <property type="entry name" value="Tyr_kinase_AS"/>
</dbReference>
<evidence type="ECO:0000256" key="11">
    <source>
        <dbReference type="ARBA" id="ARBA00022777"/>
    </source>
</evidence>
<dbReference type="EMBL" id="CM010723">
    <property type="protein sequence ID" value="RZC76289.1"/>
    <property type="molecule type" value="Genomic_DNA"/>
</dbReference>
<sequence>MLGKGLICNGTGFVAFPIKYDCVVFRPFKWGILEAAVTMVGQLIPEDMEIQAGDIPNYSTSDGSVTSVKIQKDSEVRVKIIGNRVDLLLLRKWRQMTRGESEHQVPHNAHMLHFQPSGSLISRSWAHPLGRPNTTMRNFVIIILLLYAQTEEAGALIKWKDSLNSHSLTSWSLTNGSSTNNPCKWSGIKCGGSSNSVVEINLNTSGVDGTLEQFNFSVFRNLTSLNLDLNNLVGKIPTQIGLLRKLSYLNLGSNNFTGSVPSEIGNLSELRFLRLANNTLTGPIPYQVCSLQKVQKLDLSGNYLSNPDPTRSKGMASLTRLDLNYNSLASEVPTFIFRSPKLVYVDISDNPDIGGPFPSQFIKTLKNIQFLNMSGNMLEGRLPAEIGNLTQLEDLKLSRNQLNGSIPSEIGLLANLRILELYENPLEGPFPSSIGSLKMLQTLNLANVNLNSSIPDELGLCTNLTFLGLASTNLQGTLPLSMASLIQLTDFGISSNQLSGEIHPYFLSNWTQLVSLQLQDNFFIGTIPSEIGLLKNLNFLYMYKNKLSGPIPSEIGNLSDLIELDLSENFINGSVPASIGNLTVLERMTLYGNQLSGVLPQEIGNLGSLKYFDVSINTLQGELPSSITQLQNLELIYLANNSFTGSIPEEFGPYSLTNASFSYNNFTGKLPSNICIGGNLVYLAANKNNLDGPIPESFRNCTNLSRVRLEDNLLEGDITDAFGVYPTLEFIDLSRNRLSGELSPNWGACVQLSYFRISENMISGEIPPALASLKSLQDISLSSNTLSGQIPVDMFSSDSVVFNLNLSKNQFSGKIPFEVGKLARLRNLDLSVNNLSGPIPGEIGDCQSLISLKLNDNKLNGSIPYQVGNLGALQSDLDLSQNELSGEISPQLGNLKNLESLNLSNNKLSGSIPSSLQGMLSLTSIDLSNNKLEGQVPDVNAFEKDPIKALGGNQGLCSNELKGLSPCSGTPSSNNRGKSNKWRMIVAVVVPIAVSLVLLLIMFGVFCYCRKHKDDPDEENLDSGGDSSFSVWNYNGDVVFRDIVKATGNFDEKYCIGKGGQGSVYKATLHNGIIFAVKRLHDTSSSSSEYASSEATRYKSLESEVHALTDIRHRNIVKLYGFSGTKGNMFLVYEYVERGSLANVLYNEKEAKVLNWSMRLKIIKGVAQALSYLHHDCTPPIVHRDITGNNILLDPEYEAKVSDFGTARLLKPDESNWTVPVGSYGYMAPELASTMKVTEKSDVYSFGVVALEVLFGQHPGEFLLQLQSEGHDLFLVDALDKRLTLPTGLIADELVLTVTFALACTSISPNSRPTMNFVSRELTANVALPIDENFHLLTLQKLMKRLPKKKNRDGNYTNIMEKLPTEIEEKILDRLTIEAALQAKR</sequence>
<evidence type="ECO:0000256" key="19">
    <source>
        <dbReference type="SAM" id="Phobius"/>
    </source>
</evidence>
<evidence type="ECO:0000256" key="18">
    <source>
        <dbReference type="ARBA" id="ARBA00048679"/>
    </source>
</evidence>
<dbReference type="Pfam" id="PF08263">
    <property type="entry name" value="LRRNT_2"/>
    <property type="match status" value="1"/>
</dbReference>
<dbReference type="GO" id="GO:0016020">
    <property type="term" value="C:membrane"/>
    <property type="evidence" value="ECO:0007669"/>
    <property type="project" value="UniProtKB-SubCell"/>
</dbReference>
<keyword evidence="12" id="KW-0067">ATP-binding</keyword>
<dbReference type="OMA" id="MWYLNLI"/>
<accession>A0A4Y7KWF6</accession>
<dbReference type="FunFam" id="1.10.510.10:FF:000445">
    <property type="entry name" value="MDIS1-interacting receptor like kinase 2"/>
    <property type="match status" value="1"/>
</dbReference>
<dbReference type="Proteomes" id="UP000316621">
    <property type="component" value="Chromosome 9"/>
</dbReference>
<evidence type="ECO:0000313" key="21">
    <source>
        <dbReference type="EMBL" id="RZC76289.1"/>
    </source>
</evidence>
<dbReference type="InterPro" id="IPR003591">
    <property type="entry name" value="Leu-rich_rpt_typical-subtyp"/>
</dbReference>
<dbReference type="FunFam" id="3.80.10.10:FF:000544">
    <property type="entry name" value="Leucine-rich repeat receptor-like serine/threonine-protein kinase BAM3"/>
    <property type="match status" value="1"/>
</dbReference>
<evidence type="ECO:0000259" key="20">
    <source>
        <dbReference type="PROSITE" id="PS50011"/>
    </source>
</evidence>
<evidence type="ECO:0000256" key="15">
    <source>
        <dbReference type="ARBA" id="ARBA00023170"/>
    </source>
</evidence>
<proteinExistence type="predicted"/>
<dbReference type="InterPro" id="IPR055414">
    <property type="entry name" value="LRR_R13L4/SHOC2-like"/>
</dbReference>
<evidence type="ECO:0000256" key="8">
    <source>
        <dbReference type="ARBA" id="ARBA00022729"/>
    </source>
</evidence>
<feature type="transmembrane region" description="Helical" evidence="19">
    <location>
        <begin position="982"/>
        <end position="1008"/>
    </location>
</feature>
<dbReference type="PRINTS" id="PR00019">
    <property type="entry name" value="LEURICHRPT"/>
</dbReference>
<evidence type="ECO:0000256" key="7">
    <source>
        <dbReference type="ARBA" id="ARBA00022692"/>
    </source>
</evidence>
<evidence type="ECO:0000256" key="13">
    <source>
        <dbReference type="ARBA" id="ARBA00022989"/>
    </source>
</evidence>
<dbReference type="SMART" id="SM00369">
    <property type="entry name" value="LRR_TYP"/>
    <property type="match status" value="11"/>
</dbReference>
<dbReference type="GO" id="GO:0004674">
    <property type="term" value="F:protein serine/threonine kinase activity"/>
    <property type="evidence" value="ECO:0007669"/>
    <property type="project" value="UniProtKB-KW"/>
</dbReference>
<comment type="subcellular location">
    <subcellularLocation>
        <location evidence="1">Membrane</location>
        <topology evidence="1">Single-pass type I membrane protein</topology>
    </subcellularLocation>
</comment>
<dbReference type="FunFam" id="3.80.10.10:FF:000095">
    <property type="entry name" value="LRR receptor-like serine/threonine-protein kinase GSO1"/>
    <property type="match status" value="1"/>
</dbReference>
<protein>
    <recommendedName>
        <fullName evidence="2">non-specific serine/threonine protein kinase</fullName>
        <ecNumber evidence="2">2.7.11.1</ecNumber>
    </recommendedName>
</protein>
<evidence type="ECO:0000256" key="2">
    <source>
        <dbReference type="ARBA" id="ARBA00012513"/>
    </source>
</evidence>
<dbReference type="InterPro" id="IPR001611">
    <property type="entry name" value="Leu-rich_rpt"/>
</dbReference>
<dbReference type="InterPro" id="IPR051420">
    <property type="entry name" value="Ser_Thr_Kinases_DiverseReg"/>
</dbReference>
<dbReference type="Pfam" id="PF23598">
    <property type="entry name" value="LRR_14"/>
    <property type="match status" value="1"/>
</dbReference>
<dbReference type="PANTHER" id="PTHR48005">
    <property type="entry name" value="LEUCINE RICH REPEAT KINASE 2"/>
    <property type="match status" value="1"/>
</dbReference>
<keyword evidence="7 19" id="KW-0812">Transmembrane</keyword>
<keyword evidence="6" id="KW-0808">Transferase</keyword>
<dbReference type="STRING" id="3469.A0A4Y7KWF6"/>
<keyword evidence="10" id="KW-0547">Nucleotide-binding</keyword>
<evidence type="ECO:0000256" key="16">
    <source>
        <dbReference type="ARBA" id="ARBA00023180"/>
    </source>
</evidence>
<dbReference type="FunFam" id="3.30.200.20:FF:000309">
    <property type="entry name" value="Leucine-rich repeat receptor protein kinase MSP1"/>
    <property type="match status" value="1"/>
</dbReference>
<keyword evidence="14 19" id="KW-0472">Membrane</keyword>
<dbReference type="Gene3D" id="1.10.510.10">
    <property type="entry name" value="Transferase(Phosphotransferase) domain 1"/>
    <property type="match status" value="1"/>
</dbReference>
<keyword evidence="5" id="KW-0433">Leucine-rich repeat</keyword>
<dbReference type="InterPro" id="IPR032675">
    <property type="entry name" value="LRR_dom_sf"/>
</dbReference>
<dbReference type="PROSITE" id="PS50011">
    <property type="entry name" value="PROTEIN_KINASE_DOM"/>
    <property type="match status" value="1"/>
</dbReference>
<evidence type="ECO:0000256" key="5">
    <source>
        <dbReference type="ARBA" id="ARBA00022614"/>
    </source>
</evidence>
<dbReference type="PROSITE" id="PS00109">
    <property type="entry name" value="PROTEIN_KINASE_TYR"/>
    <property type="match status" value="1"/>
</dbReference>
<gene>
    <name evidence="21" type="ORF">C5167_000407</name>
</gene>
<keyword evidence="16" id="KW-0325">Glycoprotein</keyword>
<dbReference type="InterPro" id="IPR011009">
    <property type="entry name" value="Kinase-like_dom_sf"/>
</dbReference>
<reference evidence="21 22" key="1">
    <citation type="journal article" date="2018" name="Science">
        <title>The opium poppy genome and morphinan production.</title>
        <authorList>
            <person name="Guo L."/>
            <person name="Winzer T."/>
            <person name="Yang X."/>
            <person name="Li Y."/>
            <person name="Ning Z."/>
            <person name="He Z."/>
            <person name="Teodor R."/>
            <person name="Lu Y."/>
            <person name="Bowser T.A."/>
            <person name="Graham I.A."/>
            <person name="Ye K."/>
        </authorList>
    </citation>
    <scope>NUCLEOTIDE SEQUENCE [LARGE SCALE GENOMIC DNA]</scope>
    <source>
        <strain evidence="22">cv. HN1</strain>
        <tissue evidence="21">Leaves</tissue>
    </source>
</reference>